<dbReference type="Pfam" id="PF00440">
    <property type="entry name" value="TetR_N"/>
    <property type="match status" value="1"/>
</dbReference>
<reference evidence="5 6" key="1">
    <citation type="submission" date="2016-06" db="EMBL/GenBank/DDBJ databases">
        <authorList>
            <person name="Kjaerup R.B."/>
            <person name="Dalgaard T.S."/>
            <person name="Juul-Madsen H.R."/>
        </authorList>
    </citation>
    <scope>NUCLEOTIDE SEQUENCE [LARGE SCALE GENOMIC DNA]</scope>
    <source>
        <strain evidence="5 6">1276495.2</strain>
    </source>
</reference>
<feature type="DNA-binding region" description="H-T-H motif" evidence="2">
    <location>
        <begin position="46"/>
        <end position="65"/>
    </location>
</feature>
<dbReference type="InterPro" id="IPR009057">
    <property type="entry name" value="Homeodomain-like_sf"/>
</dbReference>
<dbReference type="InterPro" id="IPR050109">
    <property type="entry name" value="HTH-type_TetR-like_transc_reg"/>
</dbReference>
<accession>A0A1A3KWC6</accession>
<feature type="domain" description="HTH tetR-type" evidence="4">
    <location>
        <begin position="23"/>
        <end position="83"/>
    </location>
</feature>
<gene>
    <name evidence="5" type="ORF">A5640_04260</name>
</gene>
<evidence type="ECO:0000256" key="3">
    <source>
        <dbReference type="SAM" id="MobiDB-lite"/>
    </source>
</evidence>
<organism evidence="5 6">
    <name type="scientific">Mycobacterium asiaticum</name>
    <dbReference type="NCBI Taxonomy" id="1790"/>
    <lineage>
        <taxon>Bacteria</taxon>
        <taxon>Bacillati</taxon>
        <taxon>Actinomycetota</taxon>
        <taxon>Actinomycetes</taxon>
        <taxon>Mycobacteriales</taxon>
        <taxon>Mycobacteriaceae</taxon>
        <taxon>Mycobacterium</taxon>
    </lineage>
</organism>
<keyword evidence="1 2" id="KW-0238">DNA-binding</keyword>
<name>A0A1A3KWC6_MYCAS</name>
<dbReference type="GeneID" id="61215042"/>
<proteinExistence type="predicted"/>
<evidence type="ECO:0000313" key="5">
    <source>
        <dbReference type="EMBL" id="OBJ88739.1"/>
    </source>
</evidence>
<evidence type="ECO:0000259" key="4">
    <source>
        <dbReference type="PROSITE" id="PS50977"/>
    </source>
</evidence>
<dbReference type="GO" id="GO:0000976">
    <property type="term" value="F:transcription cis-regulatory region binding"/>
    <property type="evidence" value="ECO:0007669"/>
    <property type="project" value="TreeGrafter"/>
</dbReference>
<dbReference type="Gene3D" id="1.10.357.10">
    <property type="entry name" value="Tetracycline Repressor, domain 2"/>
    <property type="match status" value="1"/>
</dbReference>
<dbReference type="PROSITE" id="PS50977">
    <property type="entry name" value="HTH_TETR_2"/>
    <property type="match status" value="1"/>
</dbReference>
<dbReference type="SUPFAM" id="SSF46689">
    <property type="entry name" value="Homeodomain-like"/>
    <property type="match status" value="1"/>
</dbReference>
<comment type="caution">
    <text evidence="5">The sequence shown here is derived from an EMBL/GenBank/DDBJ whole genome shotgun (WGS) entry which is preliminary data.</text>
</comment>
<evidence type="ECO:0000313" key="6">
    <source>
        <dbReference type="Proteomes" id="UP000093925"/>
    </source>
</evidence>
<dbReference type="InterPro" id="IPR001647">
    <property type="entry name" value="HTH_TetR"/>
</dbReference>
<protein>
    <submittedName>
        <fullName evidence="5">TetR family transcriptional regulator</fullName>
    </submittedName>
</protein>
<dbReference type="SUPFAM" id="SSF48498">
    <property type="entry name" value="Tetracyclin repressor-like, C-terminal domain"/>
    <property type="match status" value="1"/>
</dbReference>
<dbReference type="EMBL" id="LZLM01000032">
    <property type="protein sequence ID" value="OBJ88739.1"/>
    <property type="molecule type" value="Genomic_DNA"/>
</dbReference>
<dbReference type="Proteomes" id="UP000093925">
    <property type="component" value="Unassembled WGS sequence"/>
</dbReference>
<dbReference type="GO" id="GO:0003700">
    <property type="term" value="F:DNA-binding transcription factor activity"/>
    <property type="evidence" value="ECO:0007669"/>
    <property type="project" value="TreeGrafter"/>
</dbReference>
<dbReference type="PROSITE" id="PS01081">
    <property type="entry name" value="HTH_TETR_1"/>
    <property type="match status" value="1"/>
</dbReference>
<dbReference type="PANTHER" id="PTHR30055:SF226">
    <property type="entry name" value="HTH-TYPE TRANSCRIPTIONAL REGULATOR PKSA"/>
    <property type="match status" value="1"/>
</dbReference>
<dbReference type="PANTHER" id="PTHR30055">
    <property type="entry name" value="HTH-TYPE TRANSCRIPTIONAL REGULATOR RUTR"/>
    <property type="match status" value="1"/>
</dbReference>
<feature type="region of interest" description="Disordered" evidence="3">
    <location>
        <begin position="1"/>
        <end position="21"/>
    </location>
</feature>
<dbReference type="InterPro" id="IPR023772">
    <property type="entry name" value="DNA-bd_HTH_TetR-type_CS"/>
</dbReference>
<dbReference type="RefSeq" id="WP_036359686.1">
    <property type="nucleotide sequence ID" value="NZ_LZKS01000031.1"/>
</dbReference>
<evidence type="ECO:0000256" key="2">
    <source>
        <dbReference type="PROSITE-ProRule" id="PRU00335"/>
    </source>
</evidence>
<dbReference type="PRINTS" id="PR00455">
    <property type="entry name" value="HTHTETR"/>
</dbReference>
<dbReference type="OrthoDB" id="3469831at2"/>
<dbReference type="AlphaFoldDB" id="A0A1A3KWC6"/>
<dbReference type="InterPro" id="IPR036271">
    <property type="entry name" value="Tet_transcr_reg_TetR-rel_C_sf"/>
</dbReference>
<sequence>MTQQLDEGSAPRTRRRDKLGPDPTVRRRILAAATTVLRADGVSGLSIAAVLDRAGLSTRAFYRHFESKDALVAEVFLEAARIETRRLRRRMASAASEINAVAAWIDARLDLAFDPDVRSDLRRLSQEAQSQTFISPSSIQPAFLEMLKPLVDALQSGVESGVFHDIDPVIGARFVHGVVWTGIDRQWANGDCDRPEVRAHILRFCLGGLGVAADLIDHICSG</sequence>
<evidence type="ECO:0000256" key="1">
    <source>
        <dbReference type="ARBA" id="ARBA00023125"/>
    </source>
</evidence>